<evidence type="ECO:0000313" key="1">
    <source>
        <dbReference type="EMBL" id="KKK54434.1"/>
    </source>
</evidence>
<gene>
    <name evidence="1" type="ORF">LCGC14_3084820</name>
</gene>
<organism evidence="1">
    <name type="scientific">marine sediment metagenome</name>
    <dbReference type="NCBI Taxonomy" id="412755"/>
    <lineage>
        <taxon>unclassified sequences</taxon>
        <taxon>metagenomes</taxon>
        <taxon>ecological metagenomes</taxon>
    </lineage>
</organism>
<name>A0A0F8YJV8_9ZZZZ</name>
<dbReference type="AlphaFoldDB" id="A0A0F8YJV8"/>
<accession>A0A0F8YJV8</accession>
<reference evidence="1" key="1">
    <citation type="journal article" date="2015" name="Nature">
        <title>Complex archaea that bridge the gap between prokaryotes and eukaryotes.</title>
        <authorList>
            <person name="Spang A."/>
            <person name="Saw J.H."/>
            <person name="Jorgensen S.L."/>
            <person name="Zaremba-Niedzwiedzka K."/>
            <person name="Martijn J."/>
            <person name="Lind A.E."/>
            <person name="van Eijk R."/>
            <person name="Schleper C."/>
            <person name="Guy L."/>
            <person name="Ettema T.J."/>
        </authorList>
    </citation>
    <scope>NUCLEOTIDE SEQUENCE</scope>
</reference>
<dbReference type="EMBL" id="LAZR01065996">
    <property type="protein sequence ID" value="KKK54434.1"/>
    <property type="molecule type" value="Genomic_DNA"/>
</dbReference>
<comment type="caution">
    <text evidence="1">The sequence shown here is derived from an EMBL/GenBank/DDBJ whole genome shotgun (WGS) entry which is preliminary data.</text>
</comment>
<protein>
    <submittedName>
        <fullName evidence="1">Uncharacterized protein</fullName>
    </submittedName>
</protein>
<proteinExistence type="predicted"/>
<sequence length="82" mass="9528">WLYQLCVYSLNPISEKKSFIVYPSTEEGVKDAKIEVKNPITNKKFSTVILKPLRIPQLIEVINSKDPKLMKQFAYKLITDKN</sequence>
<feature type="non-terminal residue" evidence="1">
    <location>
        <position position="1"/>
    </location>
</feature>